<dbReference type="InterPro" id="IPR050720">
    <property type="entry name" value="Engrailed_Homeobox_TFs"/>
</dbReference>
<protein>
    <recommendedName>
        <fullName evidence="9">Homeobox domain-containing protein</fullName>
    </recommendedName>
</protein>
<dbReference type="OrthoDB" id="6159439at2759"/>
<dbReference type="PANTHER" id="PTHR24341">
    <property type="entry name" value="HOMEOBOX PROTEIN ENGRAILED"/>
    <property type="match status" value="1"/>
</dbReference>
<dbReference type="PRINTS" id="PR00026">
    <property type="entry name" value="ENGRAILED"/>
</dbReference>
<dbReference type="SUPFAM" id="SSF46689">
    <property type="entry name" value="Homeodomain-like"/>
    <property type="match status" value="1"/>
</dbReference>
<dbReference type="PRINTS" id="PR00024">
    <property type="entry name" value="HOMEOBOX"/>
</dbReference>
<dbReference type="InterPro" id="IPR017970">
    <property type="entry name" value="Homeobox_CS"/>
</dbReference>
<reference evidence="11" key="3">
    <citation type="submission" date="2015-06" db="UniProtKB">
        <authorList>
            <consortium name="EnsemblMetazoa"/>
        </authorList>
    </citation>
    <scope>IDENTIFICATION</scope>
</reference>
<dbReference type="EnsemblMetazoa" id="CapteT152542">
    <property type="protein sequence ID" value="CapteP152542"/>
    <property type="gene ID" value="CapteG152542"/>
</dbReference>
<dbReference type="Proteomes" id="UP000014760">
    <property type="component" value="Unassembled WGS sequence"/>
</dbReference>
<dbReference type="STRING" id="283909.R7T5Y1"/>
<dbReference type="SMART" id="SM00389">
    <property type="entry name" value="HOX"/>
    <property type="match status" value="1"/>
</dbReference>
<dbReference type="GO" id="GO:0000978">
    <property type="term" value="F:RNA polymerase II cis-regulatory region sequence-specific DNA binding"/>
    <property type="evidence" value="ECO:0007669"/>
    <property type="project" value="TreeGrafter"/>
</dbReference>
<evidence type="ECO:0000256" key="6">
    <source>
        <dbReference type="PROSITE-ProRule" id="PRU00108"/>
    </source>
</evidence>
<evidence type="ECO:0000259" key="9">
    <source>
        <dbReference type="PROSITE" id="PS50071"/>
    </source>
</evidence>
<comment type="subcellular location">
    <subcellularLocation>
        <location evidence="1 6 7">Nucleus</location>
    </subcellularLocation>
</comment>
<dbReference type="GO" id="GO:0000981">
    <property type="term" value="F:DNA-binding transcription factor activity, RNA polymerase II-specific"/>
    <property type="evidence" value="ECO:0007669"/>
    <property type="project" value="InterPro"/>
</dbReference>
<dbReference type="Pfam" id="PF00046">
    <property type="entry name" value="Homeodomain"/>
    <property type="match status" value="1"/>
</dbReference>
<proteinExistence type="inferred from homology"/>
<feature type="domain" description="Homeobox" evidence="9">
    <location>
        <begin position="140"/>
        <end position="200"/>
    </location>
</feature>
<evidence type="ECO:0000256" key="3">
    <source>
        <dbReference type="ARBA" id="ARBA00023125"/>
    </source>
</evidence>
<dbReference type="HOGENOM" id="CLU_051739_3_0_1"/>
<sequence length="224" mass="25727">MTEYSSAPIVASFTSPHMCSPAFMSSVRLLNCKLIQKQERRRGFFIEDILSPEFGPRAAQRSHRETPREHRREKLTPPPPPSPEKAPSTPDTDRSRTPSTPLPEKSELPAWVFCTRYSDRPSAGPRSRKRSNKTSTSDPAEHKRPRTAFNRDQLERLTREFDDSRYLSEDRRRKLASELSLSESQIKIWFQNKRAKVKKTTSGNDTGLKEELIKQGLYNHATSS</sequence>
<comment type="similarity">
    <text evidence="2">Belongs to the engrailed homeobox family.</text>
</comment>
<dbReference type="InterPro" id="IPR009057">
    <property type="entry name" value="Homeodomain-like_sf"/>
</dbReference>
<reference evidence="10 12" key="2">
    <citation type="journal article" date="2013" name="Nature">
        <title>Insights into bilaterian evolution from three spiralian genomes.</title>
        <authorList>
            <person name="Simakov O."/>
            <person name="Marletaz F."/>
            <person name="Cho S.J."/>
            <person name="Edsinger-Gonzales E."/>
            <person name="Havlak P."/>
            <person name="Hellsten U."/>
            <person name="Kuo D.H."/>
            <person name="Larsson T."/>
            <person name="Lv J."/>
            <person name="Arendt D."/>
            <person name="Savage R."/>
            <person name="Osoegawa K."/>
            <person name="de Jong P."/>
            <person name="Grimwood J."/>
            <person name="Chapman J.A."/>
            <person name="Shapiro H."/>
            <person name="Aerts A."/>
            <person name="Otillar R.P."/>
            <person name="Terry A.Y."/>
            <person name="Boore J.L."/>
            <person name="Grigoriev I.V."/>
            <person name="Lindberg D.R."/>
            <person name="Seaver E.C."/>
            <person name="Weisblat D.A."/>
            <person name="Putnam N.H."/>
            <person name="Rokhsar D.S."/>
        </authorList>
    </citation>
    <scope>NUCLEOTIDE SEQUENCE</scope>
    <source>
        <strain evidence="10 12">I ESC-2004</strain>
    </source>
</reference>
<dbReference type="PROSITE" id="PS00027">
    <property type="entry name" value="HOMEOBOX_1"/>
    <property type="match status" value="1"/>
</dbReference>
<dbReference type="InterPro" id="IPR020479">
    <property type="entry name" value="HD_metazoa"/>
</dbReference>
<dbReference type="PROSITE" id="PS50071">
    <property type="entry name" value="HOMEOBOX_2"/>
    <property type="match status" value="1"/>
</dbReference>
<name>R7T5Y1_CAPTE</name>
<dbReference type="EMBL" id="KB311754">
    <property type="protein sequence ID" value="ELT88638.1"/>
    <property type="molecule type" value="Genomic_DNA"/>
</dbReference>
<accession>R7T5Y1</accession>
<dbReference type="InterPro" id="IPR000747">
    <property type="entry name" value="HD_engrailed"/>
</dbReference>
<evidence type="ECO:0000313" key="11">
    <source>
        <dbReference type="EnsemblMetazoa" id="CapteP152542"/>
    </source>
</evidence>
<organism evidence="10">
    <name type="scientific">Capitella teleta</name>
    <name type="common">Polychaete worm</name>
    <dbReference type="NCBI Taxonomy" id="283909"/>
    <lineage>
        <taxon>Eukaryota</taxon>
        <taxon>Metazoa</taxon>
        <taxon>Spiralia</taxon>
        <taxon>Lophotrochozoa</taxon>
        <taxon>Annelida</taxon>
        <taxon>Polychaeta</taxon>
        <taxon>Sedentaria</taxon>
        <taxon>Scolecida</taxon>
        <taxon>Capitellidae</taxon>
        <taxon>Capitella</taxon>
    </lineage>
</organism>
<reference evidence="12" key="1">
    <citation type="submission" date="2012-12" db="EMBL/GenBank/DDBJ databases">
        <authorList>
            <person name="Hellsten U."/>
            <person name="Grimwood J."/>
            <person name="Chapman J.A."/>
            <person name="Shapiro H."/>
            <person name="Aerts A."/>
            <person name="Otillar R.P."/>
            <person name="Terry A.Y."/>
            <person name="Boore J.L."/>
            <person name="Simakov O."/>
            <person name="Marletaz F."/>
            <person name="Cho S.-J."/>
            <person name="Edsinger-Gonzales E."/>
            <person name="Havlak P."/>
            <person name="Kuo D.-H."/>
            <person name="Larsson T."/>
            <person name="Lv J."/>
            <person name="Arendt D."/>
            <person name="Savage R."/>
            <person name="Osoegawa K."/>
            <person name="de Jong P."/>
            <person name="Lindberg D.R."/>
            <person name="Seaver E.C."/>
            <person name="Weisblat D.A."/>
            <person name="Putnam N.H."/>
            <person name="Grigoriev I.V."/>
            <person name="Rokhsar D.S."/>
        </authorList>
    </citation>
    <scope>NUCLEOTIDE SEQUENCE</scope>
    <source>
        <strain evidence="12">I ESC-2004</strain>
    </source>
</reference>
<evidence type="ECO:0000256" key="4">
    <source>
        <dbReference type="ARBA" id="ARBA00023155"/>
    </source>
</evidence>
<keyword evidence="4 6" id="KW-0371">Homeobox</keyword>
<dbReference type="OMA" id="FGKQHET"/>
<dbReference type="AlphaFoldDB" id="R7T5Y1"/>
<feature type="region of interest" description="Disordered" evidence="8">
    <location>
        <begin position="55"/>
        <end position="105"/>
    </location>
</feature>
<dbReference type="GO" id="GO:0005634">
    <property type="term" value="C:nucleus"/>
    <property type="evidence" value="ECO:0007669"/>
    <property type="project" value="UniProtKB-SubCell"/>
</dbReference>
<evidence type="ECO:0000256" key="7">
    <source>
        <dbReference type="RuleBase" id="RU000682"/>
    </source>
</evidence>
<dbReference type="CDD" id="cd00086">
    <property type="entry name" value="homeodomain"/>
    <property type="match status" value="1"/>
</dbReference>
<dbReference type="GO" id="GO:0030182">
    <property type="term" value="P:neuron differentiation"/>
    <property type="evidence" value="ECO:0007669"/>
    <property type="project" value="TreeGrafter"/>
</dbReference>
<evidence type="ECO:0000256" key="5">
    <source>
        <dbReference type="ARBA" id="ARBA00023242"/>
    </source>
</evidence>
<dbReference type="InterPro" id="IPR001356">
    <property type="entry name" value="HD"/>
</dbReference>
<evidence type="ECO:0000256" key="8">
    <source>
        <dbReference type="SAM" id="MobiDB-lite"/>
    </source>
</evidence>
<keyword evidence="3 6" id="KW-0238">DNA-binding</keyword>
<gene>
    <name evidence="10" type="ORF">CAPTEDRAFT_152542</name>
</gene>
<feature type="DNA-binding region" description="Homeobox" evidence="6">
    <location>
        <begin position="142"/>
        <end position="201"/>
    </location>
</feature>
<evidence type="ECO:0000256" key="2">
    <source>
        <dbReference type="ARBA" id="ARBA00010896"/>
    </source>
</evidence>
<dbReference type="PANTHER" id="PTHR24341:SF6">
    <property type="entry name" value="HOMEOBOX PROTEIN INVECTED"/>
    <property type="match status" value="1"/>
</dbReference>
<keyword evidence="12" id="KW-1185">Reference proteome</keyword>
<feature type="compositionally biased region" description="Basic and acidic residues" evidence="8">
    <location>
        <begin position="62"/>
        <end position="75"/>
    </location>
</feature>
<evidence type="ECO:0000313" key="12">
    <source>
        <dbReference type="Proteomes" id="UP000014760"/>
    </source>
</evidence>
<evidence type="ECO:0000256" key="1">
    <source>
        <dbReference type="ARBA" id="ARBA00004123"/>
    </source>
</evidence>
<keyword evidence="5 6" id="KW-0539">Nucleus</keyword>
<dbReference type="EMBL" id="AMQN01015268">
    <property type="status" value="NOT_ANNOTATED_CDS"/>
    <property type="molecule type" value="Genomic_DNA"/>
</dbReference>
<dbReference type="Gene3D" id="1.10.10.60">
    <property type="entry name" value="Homeodomain-like"/>
    <property type="match status" value="1"/>
</dbReference>
<feature type="region of interest" description="Disordered" evidence="8">
    <location>
        <begin position="117"/>
        <end position="152"/>
    </location>
</feature>
<evidence type="ECO:0000313" key="10">
    <source>
        <dbReference type="EMBL" id="ELT88638.1"/>
    </source>
</evidence>